<sequence>MDMPSLCVYAAVGAVLLPSACSLALCAAAAAAGCARAVLRAVLGHIDVVVGVLALWAISMAVPRSPAAQSRRYSREQQLLLEQRRACPMWDDETFRAHYTLALGFAGGCPAAAQEIVSKLYAGAVEEAAALTASLAAQTTRGQLERAELDRIYTRLRFPGPCDMALAEPGHTQPMPPSEL</sequence>
<reference evidence="1" key="1">
    <citation type="submission" date="2022-07" db="EMBL/GenBank/DDBJ databases">
        <title>Phylogenomic reconstructions and comparative analyses of Kickxellomycotina fungi.</title>
        <authorList>
            <person name="Reynolds N.K."/>
            <person name="Stajich J.E."/>
            <person name="Barry K."/>
            <person name="Grigoriev I.V."/>
            <person name="Crous P."/>
            <person name="Smith M.E."/>
        </authorList>
    </citation>
    <scope>NUCLEOTIDE SEQUENCE</scope>
    <source>
        <strain evidence="1">BCRC 34780</strain>
    </source>
</reference>
<evidence type="ECO:0000313" key="2">
    <source>
        <dbReference type="Proteomes" id="UP001140087"/>
    </source>
</evidence>
<dbReference type="Proteomes" id="UP001140087">
    <property type="component" value="Unassembled WGS sequence"/>
</dbReference>
<proteinExistence type="predicted"/>
<organism evidence="1 2">
    <name type="scientific">Coemansia helicoidea</name>
    <dbReference type="NCBI Taxonomy" id="1286919"/>
    <lineage>
        <taxon>Eukaryota</taxon>
        <taxon>Fungi</taxon>
        <taxon>Fungi incertae sedis</taxon>
        <taxon>Zoopagomycota</taxon>
        <taxon>Kickxellomycotina</taxon>
        <taxon>Kickxellomycetes</taxon>
        <taxon>Kickxellales</taxon>
        <taxon>Kickxellaceae</taxon>
        <taxon>Coemansia</taxon>
    </lineage>
</organism>
<gene>
    <name evidence="1" type="ORF">H4R21_005423</name>
</gene>
<accession>A0ACC1KT86</accession>
<keyword evidence="2" id="KW-1185">Reference proteome</keyword>
<name>A0ACC1KT86_9FUNG</name>
<comment type="caution">
    <text evidence="1">The sequence shown here is derived from an EMBL/GenBank/DDBJ whole genome shotgun (WGS) entry which is preliminary data.</text>
</comment>
<dbReference type="EMBL" id="JANBUN010002435">
    <property type="protein sequence ID" value="KAJ2794657.1"/>
    <property type="molecule type" value="Genomic_DNA"/>
</dbReference>
<protein>
    <submittedName>
        <fullName evidence="1">Uncharacterized protein</fullName>
    </submittedName>
</protein>
<evidence type="ECO:0000313" key="1">
    <source>
        <dbReference type="EMBL" id="KAJ2794657.1"/>
    </source>
</evidence>